<keyword evidence="3" id="KW-1185">Reference proteome</keyword>
<dbReference type="AlphaFoldDB" id="D6U2N3"/>
<dbReference type="InParanoid" id="D6U2N3"/>
<keyword evidence="1" id="KW-1133">Transmembrane helix</keyword>
<dbReference type="PROSITE" id="PS51257">
    <property type="entry name" value="PROKAR_LIPOPROTEIN"/>
    <property type="match status" value="1"/>
</dbReference>
<name>D6U2N3_KTERA</name>
<keyword evidence="1" id="KW-0472">Membrane</keyword>
<evidence type="ECO:0000313" key="3">
    <source>
        <dbReference type="Proteomes" id="UP000004508"/>
    </source>
</evidence>
<feature type="transmembrane region" description="Helical" evidence="1">
    <location>
        <begin position="50"/>
        <end position="70"/>
    </location>
</feature>
<proteinExistence type="predicted"/>
<evidence type="ECO:0000313" key="2">
    <source>
        <dbReference type="EMBL" id="EFH80997.1"/>
    </source>
</evidence>
<protein>
    <submittedName>
        <fullName evidence="2">Uncharacterized protein</fullName>
    </submittedName>
</protein>
<dbReference type="EMBL" id="ADVG01000004">
    <property type="protein sequence ID" value="EFH80997.1"/>
    <property type="molecule type" value="Genomic_DNA"/>
</dbReference>
<dbReference type="Proteomes" id="UP000004508">
    <property type="component" value="Unassembled WGS sequence"/>
</dbReference>
<comment type="caution">
    <text evidence="2">The sequence shown here is derived from an EMBL/GenBank/DDBJ whole genome shotgun (WGS) entry which is preliminary data.</text>
</comment>
<dbReference type="RefSeq" id="WP_007918106.1">
    <property type="nucleotide sequence ID" value="NZ_ADVG01000004.1"/>
</dbReference>
<organism evidence="2 3">
    <name type="scientific">Ktedonobacter racemifer DSM 44963</name>
    <dbReference type="NCBI Taxonomy" id="485913"/>
    <lineage>
        <taxon>Bacteria</taxon>
        <taxon>Bacillati</taxon>
        <taxon>Chloroflexota</taxon>
        <taxon>Ktedonobacteria</taxon>
        <taxon>Ktedonobacterales</taxon>
        <taxon>Ktedonobacteraceae</taxon>
        <taxon>Ktedonobacter</taxon>
    </lineage>
</organism>
<keyword evidence="1" id="KW-0812">Transmembrane</keyword>
<sequence length="103" mass="11996">MDMLKRFLWKNLGITLDRKFFITTGIFVASCIATILFTVLSFQFSDFKVLAVLAGIPAGLLIINGLYTTLRWDFATKEEKQEIEQEIAFKQLKRRVNDKDFQR</sequence>
<reference evidence="2 3" key="1">
    <citation type="journal article" date="2011" name="Stand. Genomic Sci.">
        <title>Non-contiguous finished genome sequence and contextual data of the filamentous soil bacterium Ktedonobacter racemifer type strain (SOSP1-21).</title>
        <authorList>
            <person name="Chang Y.J."/>
            <person name="Land M."/>
            <person name="Hauser L."/>
            <person name="Chertkov O."/>
            <person name="Del Rio T.G."/>
            <person name="Nolan M."/>
            <person name="Copeland A."/>
            <person name="Tice H."/>
            <person name="Cheng J.F."/>
            <person name="Lucas S."/>
            <person name="Han C."/>
            <person name="Goodwin L."/>
            <person name="Pitluck S."/>
            <person name="Ivanova N."/>
            <person name="Ovchinikova G."/>
            <person name="Pati A."/>
            <person name="Chen A."/>
            <person name="Palaniappan K."/>
            <person name="Mavromatis K."/>
            <person name="Liolios K."/>
            <person name="Brettin T."/>
            <person name="Fiebig A."/>
            <person name="Rohde M."/>
            <person name="Abt B."/>
            <person name="Goker M."/>
            <person name="Detter J.C."/>
            <person name="Woyke T."/>
            <person name="Bristow J."/>
            <person name="Eisen J.A."/>
            <person name="Markowitz V."/>
            <person name="Hugenholtz P."/>
            <person name="Kyrpides N.C."/>
            <person name="Klenk H.P."/>
            <person name="Lapidus A."/>
        </authorList>
    </citation>
    <scope>NUCLEOTIDE SEQUENCE [LARGE SCALE GENOMIC DNA]</scope>
    <source>
        <strain evidence="3">DSM 44963</strain>
    </source>
</reference>
<gene>
    <name evidence="2" type="ORF">Krac_1651</name>
</gene>
<feature type="transmembrane region" description="Helical" evidence="1">
    <location>
        <begin position="20"/>
        <end position="44"/>
    </location>
</feature>
<accession>D6U2N3</accession>
<evidence type="ECO:0000256" key="1">
    <source>
        <dbReference type="SAM" id="Phobius"/>
    </source>
</evidence>